<feature type="compositionally biased region" description="Polar residues" evidence="1">
    <location>
        <begin position="75"/>
        <end position="100"/>
    </location>
</feature>
<dbReference type="Proteomes" id="UP000222360">
    <property type="component" value="Segment"/>
</dbReference>
<dbReference type="EMBL" id="KX066068">
    <property type="protein sequence ID" value="ANH51089.1"/>
    <property type="molecule type" value="Genomic_DNA"/>
</dbReference>
<reference evidence="2 3" key="1">
    <citation type="submission" date="2016-04" db="EMBL/GenBank/DDBJ databases">
        <title>Complete genome of Pseudomonas fluorescens phage VSW-3.</title>
        <authorList>
            <person name="Zhang C.-J."/>
            <person name="Wei Y.-L."/>
            <person name="Ji X.-L."/>
        </authorList>
    </citation>
    <scope>NUCLEOTIDE SEQUENCE [LARGE SCALE GENOMIC DNA]</scope>
</reference>
<evidence type="ECO:0000313" key="2">
    <source>
        <dbReference type="EMBL" id="ANH51089.1"/>
    </source>
</evidence>
<sequence length="100" mass="10771">MSRLLSVTVELEDVAGVHTIRTVLHDKTGQPVAMAVNSVSPEQAECQEMLNVFATEQMRQVVKHLHTSGIPHVSTPETPHAGSQSNRATQAEQESPSTTG</sequence>
<gene>
    <name evidence="2" type="ORF">VSW3_13</name>
</gene>
<proteinExistence type="predicted"/>
<evidence type="ECO:0000313" key="3">
    <source>
        <dbReference type="Proteomes" id="UP000222360"/>
    </source>
</evidence>
<feature type="region of interest" description="Disordered" evidence="1">
    <location>
        <begin position="65"/>
        <end position="100"/>
    </location>
</feature>
<name>A0A173GDF9_9CAUD</name>
<accession>A0A173GDF9</accession>
<keyword evidence="3" id="KW-1185">Reference proteome</keyword>
<protein>
    <submittedName>
        <fullName evidence="2">Uncharacterized protein</fullName>
    </submittedName>
</protein>
<evidence type="ECO:0000256" key="1">
    <source>
        <dbReference type="SAM" id="MobiDB-lite"/>
    </source>
</evidence>
<organism evidence="2 3">
    <name type="scientific">Pseudomonas phage VSW-3</name>
    <dbReference type="NCBI Taxonomy" id="1852562"/>
    <lineage>
        <taxon>Viruses</taxon>
        <taxon>Duplodnaviria</taxon>
        <taxon>Heunggongvirae</taxon>
        <taxon>Uroviricota</taxon>
        <taxon>Caudoviricetes</taxon>
        <taxon>Autographivirales</taxon>
        <taxon>Autonotataviridae</taxon>
        <taxon>Napahaivirus</taxon>
        <taxon>Napahaivirus VSW3</taxon>
    </lineage>
</organism>